<dbReference type="Proteomes" id="UP000272942">
    <property type="component" value="Unassembled WGS sequence"/>
</dbReference>
<proteinExistence type="predicted"/>
<dbReference type="EMBL" id="UZAN01048156">
    <property type="protein sequence ID" value="VDP86152.1"/>
    <property type="molecule type" value="Genomic_DNA"/>
</dbReference>
<dbReference type="SUPFAM" id="SSF56672">
    <property type="entry name" value="DNA/RNA polymerases"/>
    <property type="match status" value="1"/>
</dbReference>
<evidence type="ECO:0000313" key="5">
    <source>
        <dbReference type="WBParaSite" id="ECPE_0000993001-mRNA-1"/>
    </source>
</evidence>
<organism evidence="5">
    <name type="scientific">Echinostoma caproni</name>
    <dbReference type="NCBI Taxonomy" id="27848"/>
    <lineage>
        <taxon>Eukaryota</taxon>
        <taxon>Metazoa</taxon>
        <taxon>Spiralia</taxon>
        <taxon>Lophotrochozoa</taxon>
        <taxon>Platyhelminthes</taxon>
        <taxon>Trematoda</taxon>
        <taxon>Digenea</taxon>
        <taxon>Plagiorchiida</taxon>
        <taxon>Echinostomata</taxon>
        <taxon>Echinostomatoidea</taxon>
        <taxon>Echinostomatidae</taxon>
        <taxon>Echinostoma</taxon>
    </lineage>
</organism>
<reference evidence="3 4" key="2">
    <citation type="submission" date="2018-11" db="EMBL/GenBank/DDBJ databases">
        <authorList>
            <consortium name="Pathogen Informatics"/>
        </authorList>
    </citation>
    <scope>NUCLEOTIDE SEQUENCE [LARGE SCALE GENOMIC DNA]</scope>
    <source>
        <strain evidence="3 4">Egypt</strain>
    </source>
</reference>
<dbReference type="InterPro" id="IPR043502">
    <property type="entry name" value="DNA/RNA_pol_sf"/>
</dbReference>
<dbReference type="InterPro" id="IPR000477">
    <property type="entry name" value="RT_dom"/>
</dbReference>
<dbReference type="Gene3D" id="3.30.70.270">
    <property type="match status" value="1"/>
</dbReference>
<dbReference type="WBParaSite" id="ECPE_0000993001-mRNA-1">
    <property type="protein sequence ID" value="ECPE_0000993001-mRNA-1"/>
    <property type="gene ID" value="ECPE_0000993001"/>
</dbReference>
<accession>A0A183ASG4</accession>
<name>A0A183ASG4_9TREM</name>
<feature type="domain" description="Reverse transcriptase" evidence="2">
    <location>
        <begin position="1"/>
        <end position="54"/>
    </location>
</feature>
<gene>
    <name evidence="3" type="ORF">ECPE_LOCUS9899</name>
</gene>
<evidence type="ECO:0000256" key="1">
    <source>
        <dbReference type="SAM" id="MobiDB-lite"/>
    </source>
</evidence>
<dbReference type="OrthoDB" id="427924at2759"/>
<dbReference type="InterPro" id="IPR043128">
    <property type="entry name" value="Rev_trsase/Diguanyl_cyclase"/>
</dbReference>
<dbReference type="AlphaFoldDB" id="A0A183ASG4"/>
<protein>
    <submittedName>
        <fullName evidence="5">Reverse transcriptase domain-containing protein</fullName>
    </submittedName>
</protein>
<dbReference type="PROSITE" id="PS50878">
    <property type="entry name" value="RT_POL"/>
    <property type="match status" value="1"/>
</dbReference>
<feature type="region of interest" description="Disordered" evidence="1">
    <location>
        <begin position="60"/>
        <end position="82"/>
    </location>
</feature>
<reference evidence="5" key="1">
    <citation type="submission" date="2016-06" db="UniProtKB">
        <authorList>
            <consortium name="WormBaseParasite"/>
        </authorList>
    </citation>
    <scope>IDENTIFICATION</scope>
</reference>
<evidence type="ECO:0000259" key="2">
    <source>
        <dbReference type="PROSITE" id="PS50878"/>
    </source>
</evidence>
<keyword evidence="4" id="KW-1185">Reference proteome</keyword>
<evidence type="ECO:0000313" key="3">
    <source>
        <dbReference type="EMBL" id="VDP86152.1"/>
    </source>
</evidence>
<evidence type="ECO:0000313" key="4">
    <source>
        <dbReference type="Proteomes" id="UP000272942"/>
    </source>
</evidence>
<sequence length="82" mass="9922">MAYRDDVIVFGTTKEGYDNNFKKLFERFMQKNVRIKPSKCMFEVMQLEFLGFNVCSKRYRPDPNRFQPRVNIESPKDQNHPR</sequence>